<gene>
    <name evidence="1" type="ORF">XBO1_2100013</name>
</gene>
<dbReference type="HOGENOM" id="CLU_3241588_0_0_6"/>
<dbReference type="Proteomes" id="UP000028483">
    <property type="component" value="Unassembled WGS sequence"/>
</dbReference>
<evidence type="ECO:0000313" key="1">
    <source>
        <dbReference type="EMBL" id="CDH05988.1"/>
    </source>
</evidence>
<comment type="caution">
    <text evidence="1">The sequence shown here is derived from an EMBL/GenBank/DDBJ whole genome shotgun (WGS) entry which is preliminary data.</text>
</comment>
<evidence type="ECO:0000313" key="2">
    <source>
        <dbReference type="Proteomes" id="UP000028483"/>
    </source>
</evidence>
<protein>
    <submittedName>
        <fullName evidence="1">Uncharacterized protein</fullName>
    </submittedName>
</protein>
<proteinExistence type="predicted"/>
<name>A0A077P5U7_XENBV</name>
<organism evidence="1 2">
    <name type="scientific">Xenorhabdus bovienii str. oregonense</name>
    <dbReference type="NCBI Taxonomy" id="1398202"/>
    <lineage>
        <taxon>Bacteria</taxon>
        <taxon>Pseudomonadati</taxon>
        <taxon>Pseudomonadota</taxon>
        <taxon>Gammaproteobacteria</taxon>
        <taxon>Enterobacterales</taxon>
        <taxon>Morganellaceae</taxon>
        <taxon>Xenorhabdus</taxon>
    </lineage>
</organism>
<dbReference type="EMBL" id="CBSX010000125">
    <property type="protein sequence ID" value="CDH05988.1"/>
    <property type="molecule type" value="Genomic_DNA"/>
</dbReference>
<dbReference type="AlphaFoldDB" id="A0A077P5U7"/>
<reference evidence="1" key="1">
    <citation type="submission" date="2013-07" db="EMBL/GenBank/DDBJ databases">
        <title>Sub-species coevolution in mutualistic symbiosis.</title>
        <authorList>
            <person name="Murfin K."/>
            <person name="Klassen J."/>
            <person name="Lee M."/>
            <person name="Forst S."/>
            <person name="Stock P."/>
            <person name="Goodrich-Blair H."/>
        </authorList>
    </citation>
    <scope>NUCLEOTIDE SEQUENCE [LARGE SCALE GENOMIC DNA]</scope>
    <source>
        <strain evidence="1">Oregonense</strain>
    </source>
</reference>
<accession>A0A077P5U7</accession>
<sequence>MLINRLTLEARYQSECLCKHPIGVFRGCNIRSWFYWIVSVWEQ</sequence>